<protein>
    <submittedName>
        <fullName evidence="1">Uncharacterized protein</fullName>
    </submittedName>
</protein>
<organism evidence="1 2">
    <name type="scientific">Aquamicrobium defluvii</name>
    <dbReference type="NCBI Taxonomy" id="69279"/>
    <lineage>
        <taxon>Bacteria</taxon>
        <taxon>Pseudomonadati</taxon>
        <taxon>Pseudomonadota</taxon>
        <taxon>Alphaproteobacteria</taxon>
        <taxon>Hyphomicrobiales</taxon>
        <taxon>Phyllobacteriaceae</taxon>
        <taxon>Aquamicrobium</taxon>
    </lineage>
</organism>
<evidence type="ECO:0000313" key="1">
    <source>
        <dbReference type="EMBL" id="TDR35596.1"/>
    </source>
</evidence>
<name>A0A4R6YGE0_9HYPH</name>
<dbReference type="Gene3D" id="3.30.9.100">
    <property type="match status" value="1"/>
</dbReference>
<evidence type="ECO:0000313" key="2">
    <source>
        <dbReference type="Proteomes" id="UP000294958"/>
    </source>
</evidence>
<dbReference type="Gene3D" id="3.50.50.60">
    <property type="entry name" value="FAD/NAD(P)-binding domain"/>
    <property type="match status" value="1"/>
</dbReference>
<accession>A0A4R6YGE0</accession>
<gene>
    <name evidence="1" type="ORF">DES43_10818</name>
</gene>
<sequence>MWRRAPRWIDWLRNAAQATGVEFVPTTYRPEAEGVMLADGDIIHAPCIIDARGRNAHRERKNRGPATLVICGWASAAGIRQGRRIAAIEQGWLWRIAFPNGRVWAQFTGDAAQPGNLDERLRHALVKAEPDASGIAVEGASARTRSRAVAVMLAGRSSHPARRGCAGCRGSPVGARSVLGNIECLDCSRRSALSGPTPR</sequence>
<proteinExistence type="predicted"/>
<dbReference type="Proteomes" id="UP000294958">
    <property type="component" value="Unassembled WGS sequence"/>
</dbReference>
<dbReference type="InterPro" id="IPR036188">
    <property type="entry name" value="FAD/NAD-bd_sf"/>
</dbReference>
<reference evidence="1 2" key="1">
    <citation type="submission" date="2019-03" db="EMBL/GenBank/DDBJ databases">
        <title>Genomic Encyclopedia of Type Strains, Phase IV (KMG-IV): sequencing the most valuable type-strain genomes for metagenomic binning, comparative biology and taxonomic classification.</title>
        <authorList>
            <person name="Goeker M."/>
        </authorList>
    </citation>
    <scope>NUCLEOTIDE SEQUENCE [LARGE SCALE GENOMIC DNA]</scope>
    <source>
        <strain evidence="1 2">DSM 11603</strain>
    </source>
</reference>
<dbReference type="AlphaFoldDB" id="A0A4R6YGE0"/>
<comment type="caution">
    <text evidence="1">The sequence shown here is derived from an EMBL/GenBank/DDBJ whole genome shotgun (WGS) entry which is preliminary data.</text>
</comment>
<keyword evidence="2" id="KW-1185">Reference proteome</keyword>
<dbReference type="EMBL" id="SNZF01000008">
    <property type="protein sequence ID" value="TDR35596.1"/>
    <property type="molecule type" value="Genomic_DNA"/>
</dbReference>